<feature type="region of interest" description="Disordered" evidence="1">
    <location>
        <begin position="209"/>
        <end position="239"/>
    </location>
</feature>
<keyword evidence="2" id="KW-1133">Transmembrane helix</keyword>
<evidence type="ECO:0000256" key="2">
    <source>
        <dbReference type="SAM" id="Phobius"/>
    </source>
</evidence>
<name>A0A1F5JUZ8_9BACT</name>
<comment type="caution">
    <text evidence="3">The sequence shown here is derived from an EMBL/GenBank/DDBJ whole genome shotgun (WGS) entry which is preliminary data.</text>
</comment>
<keyword evidence="2" id="KW-0812">Transmembrane</keyword>
<dbReference type="STRING" id="1797768.A3C59_03830"/>
<evidence type="ECO:0000313" key="3">
    <source>
        <dbReference type="EMBL" id="OGE32398.1"/>
    </source>
</evidence>
<feature type="transmembrane region" description="Helical" evidence="2">
    <location>
        <begin position="20"/>
        <end position="40"/>
    </location>
</feature>
<proteinExistence type="predicted"/>
<sequence>MCIANINLVSGVWDFLNTPFMGSFAGAFFAFTFGIVAYNYTKRRERFKTHHDAVVKSEQLLNRHLNQISGNAFLLKGALETYSKGAFSENVLTPLENPDFLPDFYNLEIMDKYMDYSSLVHKVNHDMNAWNRSNDRLFTAALSGTVPQADIATNRKSLAERTEQIVHHLEDLMQETYTLGGYVREFLKFNKMGWFADLEPIQEIAISPEKSEKERKKFVKESEETMEKDREGRLKKYRI</sequence>
<evidence type="ECO:0000256" key="1">
    <source>
        <dbReference type="SAM" id="MobiDB-lite"/>
    </source>
</evidence>
<accession>A0A1F5JUZ8</accession>
<organism evidence="3 4">
    <name type="scientific">Candidatus Daviesbacteria bacterium RIFCSPHIGHO2_02_FULL_36_13</name>
    <dbReference type="NCBI Taxonomy" id="1797768"/>
    <lineage>
        <taxon>Bacteria</taxon>
        <taxon>Candidatus Daviesiibacteriota</taxon>
    </lineage>
</organism>
<evidence type="ECO:0000313" key="4">
    <source>
        <dbReference type="Proteomes" id="UP000176902"/>
    </source>
</evidence>
<dbReference type="EMBL" id="MFCV01000026">
    <property type="protein sequence ID" value="OGE32398.1"/>
    <property type="molecule type" value="Genomic_DNA"/>
</dbReference>
<dbReference type="Proteomes" id="UP000176902">
    <property type="component" value="Unassembled WGS sequence"/>
</dbReference>
<protein>
    <submittedName>
        <fullName evidence="3">Uncharacterized protein</fullName>
    </submittedName>
</protein>
<reference evidence="3 4" key="1">
    <citation type="journal article" date="2016" name="Nat. Commun.">
        <title>Thousands of microbial genomes shed light on interconnected biogeochemical processes in an aquifer system.</title>
        <authorList>
            <person name="Anantharaman K."/>
            <person name="Brown C.T."/>
            <person name="Hug L.A."/>
            <person name="Sharon I."/>
            <person name="Castelle C.J."/>
            <person name="Probst A.J."/>
            <person name="Thomas B.C."/>
            <person name="Singh A."/>
            <person name="Wilkins M.J."/>
            <person name="Karaoz U."/>
            <person name="Brodie E.L."/>
            <person name="Williams K.H."/>
            <person name="Hubbard S.S."/>
            <person name="Banfield J.F."/>
        </authorList>
    </citation>
    <scope>NUCLEOTIDE SEQUENCE [LARGE SCALE GENOMIC DNA]</scope>
</reference>
<keyword evidence="2" id="KW-0472">Membrane</keyword>
<gene>
    <name evidence="3" type="ORF">A3C59_03830</name>
</gene>
<dbReference type="AlphaFoldDB" id="A0A1F5JUZ8"/>